<evidence type="ECO:0000313" key="2">
    <source>
        <dbReference type="EMBL" id="MPN64227.1"/>
    </source>
</evidence>
<feature type="region of interest" description="Disordered" evidence="1">
    <location>
        <begin position="75"/>
        <end position="104"/>
    </location>
</feature>
<organism evidence="2">
    <name type="scientific">bioreactor metagenome</name>
    <dbReference type="NCBI Taxonomy" id="1076179"/>
    <lineage>
        <taxon>unclassified sequences</taxon>
        <taxon>metagenomes</taxon>
        <taxon>ecological metagenomes</taxon>
    </lineage>
</organism>
<comment type="caution">
    <text evidence="2">The sequence shown here is derived from an EMBL/GenBank/DDBJ whole genome shotgun (WGS) entry which is preliminary data.</text>
</comment>
<reference evidence="2" key="1">
    <citation type="submission" date="2019-08" db="EMBL/GenBank/DDBJ databases">
        <authorList>
            <person name="Kucharzyk K."/>
            <person name="Murdoch R.W."/>
            <person name="Higgins S."/>
            <person name="Loffler F."/>
        </authorList>
    </citation>
    <scope>NUCLEOTIDE SEQUENCE</scope>
</reference>
<feature type="region of interest" description="Disordered" evidence="1">
    <location>
        <begin position="1"/>
        <end position="61"/>
    </location>
</feature>
<dbReference type="AlphaFoldDB" id="A0A645JLI7"/>
<evidence type="ECO:0000256" key="1">
    <source>
        <dbReference type="SAM" id="MobiDB-lite"/>
    </source>
</evidence>
<protein>
    <submittedName>
        <fullName evidence="2">Uncharacterized protein</fullName>
    </submittedName>
</protein>
<sequence length="104" mass="11448">MVVHEGVGGSRLRQGEQGYIHKEKQQSPSDGSQLHADSQYQGDAQQEECGHDDHVKDLYESRGVRQEGHCIRAVHQEPLGRGSAVDHGIGRLGAEAETEHLVQE</sequence>
<dbReference type="EMBL" id="VSSQ01144784">
    <property type="protein sequence ID" value="MPN64227.1"/>
    <property type="molecule type" value="Genomic_DNA"/>
</dbReference>
<name>A0A645JLI7_9ZZZZ</name>
<feature type="compositionally biased region" description="Basic and acidic residues" evidence="1">
    <location>
        <begin position="48"/>
        <end position="61"/>
    </location>
</feature>
<feature type="compositionally biased region" description="Polar residues" evidence="1">
    <location>
        <begin position="26"/>
        <end position="44"/>
    </location>
</feature>
<gene>
    <name evidence="2" type="ORF">SDC9_211998</name>
</gene>
<accession>A0A645JLI7</accession>
<proteinExistence type="predicted"/>